<feature type="domain" description="Lcl C-terminal" evidence="2">
    <location>
        <begin position="54"/>
        <end position="160"/>
    </location>
</feature>
<keyword evidence="4" id="KW-1185">Reference proteome</keyword>
<dbReference type="InterPro" id="IPR011460">
    <property type="entry name" value="Lcl_C"/>
</dbReference>
<keyword evidence="1" id="KW-0732">Signal</keyword>
<name>A0A562R686_9BACT</name>
<sequence>MKEKIFQRQMLPQKNLVLVLGMVIFFCVAGTVQAAQQPQPPPRFQEVEGSGGSIVRDNNTGLEWQRCPHGQSWTGASCSGTTWTGNWQDATRVTASAGFRLPTIDEMRTLAPYDQGVFPGSGWFWSSSPVGKYDARVLSFDSGRSDILGKLGNYRARLVRGG</sequence>
<evidence type="ECO:0000256" key="1">
    <source>
        <dbReference type="SAM" id="SignalP"/>
    </source>
</evidence>
<protein>
    <submittedName>
        <fullName evidence="3">Uncharacterized protein DUF1566</fullName>
    </submittedName>
</protein>
<feature type="chain" id="PRO_5022150609" evidence="1">
    <location>
        <begin position="35"/>
        <end position="162"/>
    </location>
</feature>
<dbReference type="Pfam" id="PF07603">
    <property type="entry name" value="Lcl_C"/>
    <property type="match status" value="1"/>
</dbReference>
<evidence type="ECO:0000313" key="4">
    <source>
        <dbReference type="Proteomes" id="UP000318307"/>
    </source>
</evidence>
<evidence type="ECO:0000259" key="2">
    <source>
        <dbReference type="Pfam" id="PF07603"/>
    </source>
</evidence>
<dbReference type="OrthoDB" id="9793251at2"/>
<reference evidence="3 4" key="1">
    <citation type="submission" date="2019-07" db="EMBL/GenBank/DDBJ databases">
        <title>Genome sequencing of 100 strains of the haloalkaliphilic chemolithoautotrophic sulfur-oxidizing bacterium Thioalkalivibrio.</title>
        <authorList>
            <person name="Muyzer G."/>
        </authorList>
    </citation>
    <scope>NUCLEOTIDE SEQUENCE [LARGE SCALE GENOMIC DNA]</scope>
    <source>
        <strain evidence="3 4">ASO4-4</strain>
    </source>
</reference>
<organism evidence="3 4">
    <name type="scientific">Desulfobotulus alkaliphilus</name>
    <dbReference type="NCBI Taxonomy" id="622671"/>
    <lineage>
        <taxon>Bacteria</taxon>
        <taxon>Pseudomonadati</taxon>
        <taxon>Thermodesulfobacteriota</taxon>
        <taxon>Desulfobacteria</taxon>
        <taxon>Desulfobacterales</taxon>
        <taxon>Desulfobacteraceae</taxon>
        <taxon>Desulfobotulus</taxon>
    </lineage>
</organism>
<gene>
    <name evidence="3" type="ORF">LZ24_03192</name>
</gene>
<dbReference type="EMBL" id="VLLC01000045">
    <property type="protein sequence ID" value="TWI63940.1"/>
    <property type="molecule type" value="Genomic_DNA"/>
</dbReference>
<comment type="caution">
    <text evidence="3">The sequence shown here is derived from an EMBL/GenBank/DDBJ whole genome shotgun (WGS) entry which is preliminary data.</text>
</comment>
<dbReference type="AlphaFoldDB" id="A0A562R686"/>
<proteinExistence type="predicted"/>
<feature type="signal peptide" evidence="1">
    <location>
        <begin position="1"/>
        <end position="34"/>
    </location>
</feature>
<accession>A0A562R686</accession>
<dbReference type="Proteomes" id="UP000318307">
    <property type="component" value="Unassembled WGS sequence"/>
</dbReference>
<evidence type="ECO:0000313" key="3">
    <source>
        <dbReference type="EMBL" id="TWI63940.1"/>
    </source>
</evidence>
<dbReference type="RefSeq" id="WP_144686669.1">
    <property type="nucleotide sequence ID" value="NZ_VLLC01000045.1"/>
</dbReference>